<dbReference type="GO" id="GO:0005524">
    <property type="term" value="F:ATP binding"/>
    <property type="evidence" value="ECO:0007669"/>
    <property type="project" value="UniProtKB-KW"/>
</dbReference>
<dbReference type="InterPro" id="IPR013155">
    <property type="entry name" value="M/V/L/I-tRNA-synth_anticd-bd"/>
</dbReference>
<dbReference type="SUPFAM" id="SSF110916">
    <property type="entry name" value="Peptidyl-tRNA hydrolase domain-like"/>
    <property type="match status" value="1"/>
</dbReference>
<evidence type="ECO:0000256" key="1">
    <source>
        <dbReference type="ARBA" id="ARBA00022598"/>
    </source>
</evidence>
<dbReference type="GO" id="GO:0004812">
    <property type="term" value="F:aminoacyl-tRNA ligase activity"/>
    <property type="evidence" value="ECO:0007669"/>
    <property type="project" value="UniProtKB-KW"/>
</dbReference>
<dbReference type="GO" id="GO:0006418">
    <property type="term" value="P:tRNA aminoacylation for protein translation"/>
    <property type="evidence" value="ECO:0007669"/>
    <property type="project" value="InterPro"/>
</dbReference>
<protein>
    <submittedName>
        <fullName evidence="7">Isoleucine--tRNA ligase, cytoplasmic</fullName>
    </submittedName>
</protein>
<evidence type="ECO:0000256" key="5">
    <source>
        <dbReference type="ARBA" id="ARBA00023146"/>
    </source>
</evidence>
<feature type="domain" description="Methionyl/Valyl/Leucyl/Isoleucyl-tRNA synthetase anticodon-binding" evidence="6">
    <location>
        <begin position="39"/>
        <end position="89"/>
    </location>
</feature>
<dbReference type="Proteomes" id="UP000289340">
    <property type="component" value="Chromosome 14"/>
</dbReference>
<accession>A0A445H6W7</accession>
<reference evidence="7 8" key="1">
    <citation type="submission" date="2018-09" db="EMBL/GenBank/DDBJ databases">
        <title>A high-quality reference genome of wild soybean provides a powerful tool to mine soybean genomes.</title>
        <authorList>
            <person name="Xie M."/>
            <person name="Chung C.Y.L."/>
            <person name="Li M.-W."/>
            <person name="Wong F.-L."/>
            <person name="Chan T.-F."/>
            <person name="Lam H.-M."/>
        </authorList>
    </citation>
    <scope>NUCLEOTIDE SEQUENCE [LARGE SCALE GENOMIC DNA]</scope>
    <source>
        <strain evidence="8">cv. W05</strain>
        <tissue evidence="7">Hypocotyl of etiolated seedlings</tissue>
    </source>
</reference>
<dbReference type="Pfam" id="PF08264">
    <property type="entry name" value="Anticodon_1"/>
    <property type="match status" value="1"/>
</dbReference>
<dbReference type="Gene3D" id="1.10.730.10">
    <property type="entry name" value="Isoleucyl-tRNA Synthetase, Domain 1"/>
    <property type="match status" value="1"/>
</dbReference>
<keyword evidence="2" id="KW-0547">Nucleotide-binding</keyword>
<gene>
    <name evidence="7" type="ORF">D0Y65_038891</name>
</gene>
<proteinExistence type="predicted"/>
<organism evidence="7 8">
    <name type="scientific">Glycine soja</name>
    <name type="common">Wild soybean</name>
    <dbReference type="NCBI Taxonomy" id="3848"/>
    <lineage>
        <taxon>Eukaryota</taxon>
        <taxon>Viridiplantae</taxon>
        <taxon>Streptophyta</taxon>
        <taxon>Embryophyta</taxon>
        <taxon>Tracheophyta</taxon>
        <taxon>Spermatophyta</taxon>
        <taxon>Magnoliopsida</taxon>
        <taxon>eudicotyledons</taxon>
        <taxon>Gunneridae</taxon>
        <taxon>Pentapetalae</taxon>
        <taxon>rosids</taxon>
        <taxon>fabids</taxon>
        <taxon>Fabales</taxon>
        <taxon>Fabaceae</taxon>
        <taxon>Papilionoideae</taxon>
        <taxon>50 kb inversion clade</taxon>
        <taxon>NPAAA clade</taxon>
        <taxon>indigoferoid/millettioid clade</taxon>
        <taxon>Phaseoleae</taxon>
        <taxon>Glycine</taxon>
        <taxon>Glycine subgen. Soja</taxon>
    </lineage>
</organism>
<dbReference type="PANTHER" id="PTHR47352">
    <property type="entry name" value="CLASS I PEPTIDE CHAIN RELEASE FACTOR"/>
    <property type="match status" value="1"/>
</dbReference>
<keyword evidence="1 7" id="KW-0436">Ligase</keyword>
<dbReference type="AlphaFoldDB" id="A0A445H6W7"/>
<dbReference type="SUPFAM" id="SSF47323">
    <property type="entry name" value="Anticodon-binding domain of a subclass of class I aminoacyl-tRNA synthetases"/>
    <property type="match status" value="1"/>
</dbReference>
<evidence type="ECO:0000256" key="4">
    <source>
        <dbReference type="ARBA" id="ARBA00022917"/>
    </source>
</evidence>
<evidence type="ECO:0000313" key="7">
    <source>
        <dbReference type="EMBL" id="RZB69316.1"/>
    </source>
</evidence>
<name>A0A445H6W7_GLYSO</name>
<keyword evidence="8" id="KW-1185">Reference proteome</keyword>
<evidence type="ECO:0000256" key="3">
    <source>
        <dbReference type="ARBA" id="ARBA00022840"/>
    </source>
</evidence>
<sequence>MLLRWLTPCFWTQILQGMIGMKEISKSALRSDRQWKLRQFNRKRLKGRSGEEDGRIAPSTLYNVLLLSCKVMAPFTPFLTEELYQNMRKLLLVQDGKLYGRYPMFSMITRVVGLPEVTENHDIQKNKFMVQLGQVDMRFNVKNAYWLNDRIRDKILQTEKNRINKDRELVISSTKTRTQKFVSPLLYYLFSLPFGLMQSYPPRALDRRLQEDWAKDAREGPRVLMSIRVDFRPKG</sequence>
<dbReference type="PANTHER" id="PTHR47352:SF1">
    <property type="entry name" value="CLASS I PEPTIDE CHAIN RELEASE FACTOR"/>
    <property type="match status" value="1"/>
</dbReference>
<dbReference type="InterPro" id="IPR009080">
    <property type="entry name" value="tRNAsynth_Ia_anticodon-bd"/>
</dbReference>
<evidence type="ECO:0000256" key="2">
    <source>
        <dbReference type="ARBA" id="ARBA00022741"/>
    </source>
</evidence>
<dbReference type="EMBL" id="QZWG01000014">
    <property type="protein sequence ID" value="RZB69316.1"/>
    <property type="molecule type" value="Genomic_DNA"/>
</dbReference>
<evidence type="ECO:0000259" key="6">
    <source>
        <dbReference type="Pfam" id="PF08264"/>
    </source>
</evidence>
<evidence type="ECO:0000313" key="8">
    <source>
        <dbReference type="Proteomes" id="UP000289340"/>
    </source>
</evidence>
<comment type="caution">
    <text evidence="7">The sequence shown here is derived from an EMBL/GenBank/DDBJ whole genome shotgun (WGS) entry which is preliminary data.</text>
</comment>
<keyword evidence="3" id="KW-0067">ATP-binding</keyword>
<keyword evidence="5" id="KW-0030">Aminoacyl-tRNA synthetase</keyword>
<dbReference type="Gene3D" id="3.30.160.20">
    <property type="match status" value="1"/>
</dbReference>
<keyword evidence="4" id="KW-0648">Protein biosynthesis</keyword>